<dbReference type="InterPro" id="IPR020561">
    <property type="entry name" value="PRibGlycinamid_synth_ATP-grasp"/>
</dbReference>
<evidence type="ECO:0000256" key="13">
    <source>
        <dbReference type="HAMAP-Rule" id="MF_00138"/>
    </source>
</evidence>
<dbReference type="GO" id="GO:0005524">
    <property type="term" value="F:ATP binding"/>
    <property type="evidence" value="ECO:0007669"/>
    <property type="project" value="UniProtKB-UniRule"/>
</dbReference>
<comment type="cofactor">
    <cofactor evidence="2">
        <name>Mg(2+)</name>
        <dbReference type="ChEBI" id="CHEBI:18420"/>
    </cofactor>
</comment>
<keyword evidence="6 14" id="KW-0547">Nucleotide-binding</keyword>
<dbReference type="PROSITE" id="PS00184">
    <property type="entry name" value="GARS"/>
    <property type="match status" value="1"/>
</dbReference>
<dbReference type="SMART" id="SM01209">
    <property type="entry name" value="GARS_A"/>
    <property type="match status" value="1"/>
</dbReference>
<dbReference type="GO" id="GO:0046872">
    <property type="term" value="F:metal ion binding"/>
    <property type="evidence" value="ECO:0007669"/>
    <property type="project" value="InterPro"/>
</dbReference>
<gene>
    <name evidence="13 16" type="primary">purD</name>
    <name evidence="16" type="ORF">EJN90_12285</name>
</gene>
<dbReference type="HAMAP" id="MF_00138">
    <property type="entry name" value="GARS"/>
    <property type="match status" value="1"/>
</dbReference>
<feature type="domain" description="ATP-grasp" evidence="15">
    <location>
        <begin position="117"/>
        <end position="320"/>
    </location>
</feature>
<accession>A0A3Q9BMF9</accession>
<dbReference type="Pfam" id="PF01071">
    <property type="entry name" value="GARS_A"/>
    <property type="match status" value="1"/>
</dbReference>
<evidence type="ECO:0000256" key="10">
    <source>
        <dbReference type="ARBA" id="ARBA00038345"/>
    </source>
</evidence>
<dbReference type="NCBIfam" id="TIGR00877">
    <property type="entry name" value="purD"/>
    <property type="match status" value="1"/>
</dbReference>
<dbReference type="PANTHER" id="PTHR43472:SF1">
    <property type="entry name" value="PHOSPHORIBOSYLAMINE--GLYCINE LIGASE, CHLOROPLASTIC"/>
    <property type="match status" value="1"/>
</dbReference>
<evidence type="ECO:0000256" key="8">
    <source>
        <dbReference type="ARBA" id="ARBA00022840"/>
    </source>
</evidence>
<dbReference type="SMART" id="SM01210">
    <property type="entry name" value="GARS_C"/>
    <property type="match status" value="1"/>
</dbReference>
<evidence type="ECO:0000256" key="5">
    <source>
        <dbReference type="ARBA" id="ARBA00022598"/>
    </source>
</evidence>
<dbReference type="Gene3D" id="3.30.1490.20">
    <property type="entry name" value="ATP-grasp fold, A domain"/>
    <property type="match status" value="1"/>
</dbReference>
<dbReference type="PROSITE" id="PS50975">
    <property type="entry name" value="ATP_GRASP"/>
    <property type="match status" value="1"/>
</dbReference>
<dbReference type="SUPFAM" id="SSF52440">
    <property type="entry name" value="PreATP-grasp domain"/>
    <property type="match status" value="1"/>
</dbReference>
<dbReference type="AlphaFoldDB" id="A0A3Q9BMF9"/>
<dbReference type="InterPro" id="IPR037123">
    <property type="entry name" value="PRibGlycinamide_synth_C_sf"/>
</dbReference>
<dbReference type="Pfam" id="PF02843">
    <property type="entry name" value="GARS_C"/>
    <property type="match status" value="1"/>
</dbReference>
<keyword evidence="5 13" id="KW-0436">Ligase</keyword>
<evidence type="ECO:0000313" key="16">
    <source>
        <dbReference type="EMBL" id="AZP05357.1"/>
    </source>
</evidence>
<dbReference type="InterPro" id="IPR020562">
    <property type="entry name" value="PRibGlycinamide_synth_N"/>
</dbReference>
<dbReference type="InterPro" id="IPR016185">
    <property type="entry name" value="PreATP-grasp_dom_sf"/>
</dbReference>
<evidence type="ECO:0000256" key="14">
    <source>
        <dbReference type="PROSITE-ProRule" id="PRU00409"/>
    </source>
</evidence>
<evidence type="ECO:0000256" key="4">
    <source>
        <dbReference type="ARBA" id="ARBA00013255"/>
    </source>
</evidence>
<dbReference type="Proteomes" id="UP000273326">
    <property type="component" value="Chromosome"/>
</dbReference>
<name>A0A3Q9BMF9_9LACT</name>
<dbReference type="OrthoDB" id="9807240at2"/>
<evidence type="ECO:0000256" key="3">
    <source>
        <dbReference type="ARBA" id="ARBA00005174"/>
    </source>
</evidence>
<protein>
    <recommendedName>
        <fullName evidence="4 13">Phosphoribosylamine--glycine ligase</fullName>
        <ecNumber evidence="4 13">6.3.4.13</ecNumber>
    </recommendedName>
    <alternativeName>
        <fullName evidence="13">GARS</fullName>
    </alternativeName>
    <alternativeName>
        <fullName evidence="11 13">Glycinamide ribonucleotide synthetase</fullName>
    </alternativeName>
    <alternativeName>
        <fullName evidence="12 13">Phosphoribosylglycinamide synthetase</fullName>
    </alternativeName>
</protein>
<dbReference type="GO" id="GO:0009113">
    <property type="term" value="P:purine nucleobase biosynthetic process"/>
    <property type="evidence" value="ECO:0007669"/>
    <property type="project" value="InterPro"/>
</dbReference>
<dbReference type="SUPFAM" id="SSF56059">
    <property type="entry name" value="Glutathione synthetase ATP-binding domain-like"/>
    <property type="match status" value="1"/>
</dbReference>
<keyword evidence="9" id="KW-0464">Manganese</keyword>
<proteinExistence type="inferred from homology"/>
<dbReference type="SUPFAM" id="SSF51246">
    <property type="entry name" value="Rudiment single hybrid motif"/>
    <property type="match status" value="1"/>
</dbReference>
<dbReference type="Pfam" id="PF02844">
    <property type="entry name" value="GARS_N"/>
    <property type="match status" value="1"/>
</dbReference>
<dbReference type="InterPro" id="IPR013815">
    <property type="entry name" value="ATP_grasp_subdomain_1"/>
</dbReference>
<dbReference type="GO" id="GO:0006189">
    <property type="term" value="P:'de novo' IMP biosynthetic process"/>
    <property type="evidence" value="ECO:0007669"/>
    <property type="project" value="UniProtKB-UniRule"/>
</dbReference>
<reference evidence="17" key="1">
    <citation type="submission" date="2018-12" db="EMBL/GenBank/DDBJ databases">
        <title>Complete genome sequencing of Jeotgalibaca sp. H21T32.</title>
        <authorList>
            <person name="Bae J.-W."/>
            <person name="Lee S.-Y."/>
        </authorList>
    </citation>
    <scope>NUCLEOTIDE SEQUENCE [LARGE SCALE GENOMIC DNA]</scope>
    <source>
        <strain evidence="17">H21T32</strain>
    </source>
</reference>
<comment type="cofactor">
    <cofactor evidence="1">
        <name>Mn(2+)</name>
        <dbReference type="ChEBI" id="CHEBI:29035"/>
    </cofactor>
</comment>
<keyword evidence="7 13" id="KW-0658">Purine biosynthesis</keyword>
<evidence type="ECO:0000256" key="11">
    <source>
        <dbReference type="ARBA" id="ARBA00042242"/>
    </source>
</evidence>
<evidence type="ECO:0000313" key="17">
    <source>
        <dbReference type="Proteomes" id="UP000273326"/>
    </source>
</evidence>
<evidence type="ECO:0000256" key="9">
    <source>
        <dbReference type="ARBA" id="ARBA00023211"/>
    </source>
</evidence>
<comment type="similarity">
    <text evidence="10 13">Belongs to the GARS family.</text>
</comment>
<dbReference type="InterPro" id="IPR011761">
    <property type="entry name" value="ATP-grasp"/>
</dbReference>
<evidence type="ECO:0000256" key="1">
    <source>
        <dbReference type="ARBA" id="ARBA00001936"/>
    </source>
</evidence>
<evidence type="ECO:0000256" key="2">
    <source>
        <dbReference type="ARBA" id="ARBA00001946"/>
    </source>
</evidence>
<keyword evidence="17" id="KW-1185">Reference proteome</keyword>
<evidence type="ECO:0000259" key="15">
    <source>
        <dbReference type="PROSITE" id="PS50975"/>
    </source>
</evidence>
<dbReference type="KEGG" id="jeh:EJN90_12285"/>
<dbReference type="PANTHER" id="PTHR43472">
    <property type="entry name" value="PHOSPHORIBOSYLAMINE--GLYCINE LIGASE"/>
    <property type="match status" value="1"/>
</dbReference>
<organism evidence="16 17">
    <name type="scientific">Jeotgalibaca ciconiae</name>
    <dbReference type="NCBI Taxonomy" id="2496265"/>
    <lineage>
        <taxon>Bacteria</taxon>
        <taxon>Bacillati</taxon>
        <taxon>Bacillota</taxon>
        <taxon>Bacilli</taxon>
        <taxon>Lactobacillales</taxon>
        <taxon>Carnobacteriaceae</taxon>
        <taxon>Jeotgalibaca</taxon>
    </lineage>
</organism>
<dbReference type="InterPro" id="IPR020560">
    <property type="entry name" value="PRibGlycinamide_synth_C-dom"/>
</dbReference>
<dbReference type="RefSeq" id="WP_126111670.1">
    <property type="nucleotide sequence ID" value="NZ_CP034465.1"/>
</dbReference>
<keyword evidence="8 14" id="KW-0067">ATP-binding</keyword>
<dbReference type="InterPro" id="IPR011054">
    <property type="entry name" value="Rudment_hybrid_motif"/>
</dbReference>
<sequence length="423" mass="46742">MITTQILIIGSGGREHALAKQYAASDHVSHVWVAPGNPAMIQPERDSSAAIDCVDIGIEDFESLCAFVKENEIQITFVGPEIPLNSGIVDKFRKEGLKIIGPTKQASQLEASKGFAKGIMNRAGVQTAAYQSFDPTQFQEASRYLSEHALPVVLKEDGLAQGKGVIIATTRAEAEQALEKLMIEQESSVIIEEFLTGKEFSYFCLVNEEHIISIGTACDYKRAFDNDEGLNTGGMGAYAPVDWVDENLIDEIHTTIIQPVIQKMIEENTPFTGVLYAGLMQTEKGLYVIEFNTRFGDPETQILLPLLETDFYELTHAHLEKQDISVNHSLDYGLGVVIAANGYPESYQIGMPIKLLDTCPVESICFSGVKREDSKQFVSDGGRILMMTAKGRSLSDCRDSVYKMIEKVSIPDTFYRRDIGLTE</sequence>
<dbReference type="Gene3D" id="3.30.470.20">
    <property type="entry name" value="ATP-grasp fold, B domain"/>
    <property type="match status" value="1"/>
</dbReference>
<evidence type="ECO:0000256" key="6">
    <source>
        <dbReference type="ARBA" id="ARBA00022741"/>
    </source>
</evidence>
<dbReference type="UniPathway" id="UPA00074">
    <property type="reaction ID" value="UER00125"/>
</dbReference>
<dbReference type="EMBL" id="CP034465">
    <property type="protein sequence ID" value="AZP05357.1"/>
    <property type="molecule type" value="Genomic_DNA"/>
</dbReference>
<dbReference type="InterPro" id="IPR020559">
    <property type="entry name" value="PRibGlycinamide_synth_CS"/>
</dbReference>
<evidence type="ECO:0000256" key="7">
    <source>
        <dbReference type="ARBA" id="ARBA00022755"/>
    </source>
</evidence>
<dbReference type="Gene3D" id="3.40.50.20">
    <property type="match status" value="1"/>
</dbReference>
<evidence type="ECO:0000256" key="12">
    <source>
        <dbReference type="ARBA" id="ARBA00042864"/>
    </source>
</evidence>
<dbReference type="Gene3D" id="3.90.600.10">
    <property type="entry name" value="Phosphoribosylglycinamide synthetase, C-terminal domain"/>
    <property type="match status" value="1"/>
</dbReference>
<dbReference type="GO" id="GO:0004637">
    <property type="term" value="F:phosphoribosylamine-glycine ligase activity"/>
    <property type="evidence" value="ECO:0007669"/>
    <property type="project" value="UniProtKB-UniRule"/>
</dbReference>
<dbReference type="EC" id="6.3.4.13" evidence="4 13"/>
<dbReference type="InterPro" id="IPR000115">
    <property type="entry name" value="PRibGlycinamide_synth"/>
</dbReference>
<comment type="pathway">
    <text evidence="3 13">Purine metabolism; IMP biosynthesis via de novo pathway; N(1)-(5-phospho-D-ribosyl)glycinamide from 5-phospho-alpha-D-ribose 1-diphosphate: step 2/2.</text>
</comment>
<comment type="catalytic activity">
    <reaction evidence="13">
        <text>5-phospho-beta-D-ribosylamine + glycine + ATP = N(1)-(5-phospho-beta-D-ribosyl)glycinamide + ADP + phosphate + H(+)</text>
        <dbReference type="Rhea" id="RHEA:17453"/>
        <dbReference type="ChEBI" id="CHEBI:15378"/>
        <dbReference type="ChEBI" id="CHEBI:30616"/>
        <dbReference type="ChEBI" id="CHEBI:43474"/>
        <dbReference type="ChEBI" id="CHEBI:57305"/>
        <dbReference type="ChEBI" id="CHEBI:58681"/>
        <dbReference type="ChEBI" id="CHEBI:143788"/>
        <dbReference type="ChEBI" id="CHEBI:456216"/>
        <dbReference type="EC" id="6.3.4.13"/>
    </reaction>
</comment>